<dbReference type="Proteomes" id="UP001055940">
    <property type="component" value="Chromosome"/>
</dbReference>
<evidence type="ECO:0000313" key="4">
    <source>
        <dbReference type="Proteomes" id="UP001055940"/>
    </source>
</evidence>
<dbReference type="InterPro" id="IPR006439">
    <property type="entry name" value="HAD-SF_hydro_IA"/>
</dbReference>
<sequence length="230" mass="24955">MSALPDIDLVVFDVLGTMVDEPGGITRGLRELLPDLGDVRAEELGELWRRYVDEQQREMLAGRRPYASSTVVDREAATHVAAETGFENEAAVRSLTAAALRLDPWPDSVQALGRLASRYPVVGLSNASHAALTRINAHAGLRWHQVLSAEEAHAYKPDPEVYRLAIANAGCPPEHLLMVAAHAWDLRGAQALGMRTAHVERPVGDPPSTSDSFDLSAKDLDDLAIQLDAI</sequence>
<proteinExistence type="inferred from homology"/>
<dbReference type="PANTHER" id="PTHR43316:SF3">
    <property type="entry name" value="HALOACID DEHALOGENASE, TYPE II (AFU_ORTHOLOGUE AFUA_2G07750)-RELATED"/>
    <property type="match status" value="1"/>
</dbReference>
<dbReference type="Pfam" id="PF00702">
    <property type="entry name" value="Hydrolase"/>
    <property type="match status" value="1"/>
</dbReference>
<accession>A0ABY5D0D4</accession>
<dbReference type="PANTHER" id="PTHR43316">
    <property type="entry name" value="HYDROLASE, HALOACID DELAHOGENASE-RELATED"/>
    <property type="match status" value="1"/>
</dbReference>
<dbReference type="SFLD" id="SFLDS00003">
    <property type="entry name" value="Haloacid_Dehalogenase"/>
    <property type="match status" value="1"/>
</dbReference>
<keyword evidence="4" id="KW-1185">Reference proteome</keyword>
<dbReference type="InterPro" id="IPR036412">
    <property type="entry name" value="HAD-like_sf"/>
</dbReference>
<dbReference type="InterPro" id="IPR006328">
    <property type="entry name" value="2-HAD"/>
</dbReference>
<dbReference type="InterPro" id="IPR023214">
    <property type="entry name" value="HAD_sf"/>
</dbReference>
<reference evidence="3" key="1">
    <citation type="submission" date="2022-06" db="EMBL/GenBank/DDBJ databases">
        <authorList>
            <person name="Ping M."/>
        </authorList>
    </citation>
    <scope>NUCLEOTIDE SEQUENCE</scope>
    <source>
        <strain evidence="3">JCM11759T</strain>
    </source>
</reference>
<organism evidence="3 4">
    <name type="scientific">Nocardiopsis exhalans</name>
    <dbReference type="NCBI Taxonomy" id="163604"/>
    <lineage>
        <taxon>Bacteria</taxon>
        <taxon>Bacillati</taxon>
        <taxon>Actinomycetota</taxon>
        <taxon>Actinomycetes</taxon>
        <taxon>Streptosporangiales</taxon>
        <taxon>Nocardiopsidaceae</taxon>
        <taxon>Nocardiopsis</taxon>
    </lineage>
</organism>
<dbReference type="InterPro" id="IPR023198">
    <property type="entry name" value="PGP-like_dom2"/>
</dbReference>
<dbReference type="InterPro" id="IPR051540">
    <property type="entry name" value="S-2-haloacid_dehalogenase"/>
</dbReference>
<evidence type="ECO:0000313" key="3">
    <source>
        <dbReference type="EMBL" id="USY17355.1"/>
    </source>
</evidence>
<dbReference type="NCBIfam" id="TIGR01493">
    <property type="entry name" value="HAD-SF-IA-v2"/>
    <property type="match status" value="1"/>
</dbReference>
<dbReference type="NCBIfam" id="TIGR01428">
    <property type="entry name" value="HAD_type_II"/>
    <property type="match status" value="1"/>
</dbReference>
<dbReference type="SUPFAM" id="SSF56784">
    <property type="entry name" value="HAD-like"/>
    <property type="match status" value="1"/>
</dbReference>
<dbReference type="RefSeq" id="WP_254416928.1">
    <property type="nucleotide sequence ID" value="NZ_BAAAJB010000019.1"/>
</dbReference>
<dbReference type="SFLD" id="SFLDG01129">
    <property type="entry name" value="C1.5:_HAD__Beta-PGM__Phosphata"/>
    <property type="match status" value="1"/>
</dbReference>
<dbReference type="PRINTS" id="PR00413">
    <property type="entry name" value="HADHALOGNASE"/>
</dbReference>
<name>A0ABY5D0D4_9ACTN</name>
<evidence type="ECO:0000256" key="2">
    <source>
        <dbReference type="ARBA" id="ARBA00022801"/>
    </source>
</evidence>
<evidence type="ECO:0000256" key="1">
    <source>
        <dbReference type="ARBA" id="ARBA00008106"/>
    </source>
</evidence>
<dbReference type="Gene3D" id="3.40.50.1000">
    <property type="entry name" value="HAD superfamily/HAD-like"/>
    <property type="match status" value="1"/>
</dbReference>
<dbReference type="Gene3D" id="1.10.150.240">
    <property type="entry name" value="Putative phosphatase, domain 2"/>
    <property type="match status" value="1"/>
</dbReference>
<protein>
    <submittedName>
        <fullName evidence="3">Haloacid dehalogenase type II</fullName>
    </submittedName>
</protein>
<dbReference type="EMBL" id="CP099837">
    <property type="protein sequence ID" value="USY17355.1"/>
    <property type="molecule type" value="Genomic_DNA"/>
</dbReference>
<dbReference type="CDD" id="cd02588">
    <property type="entry name" value="HAD_L2-DEX"/>
    <property type="match status" value="1"/>
</dbReference>
<comment type="similarity">
    <text evidence="1">Belongs to the HAD-like hydrolase superfamily. S-2-haloalkanoic acid dehalogenase family.</text>
</comment>
<gene>
    <name evidence="3" type="ORF">NE857_18575</name>
</gene>
<keyword evidence="2" id="KW-0378">Hydrolase</keyword>